<evidence type="ECO:0000313" key="2">
    <source>
        <dbReference type="EMBL" id="KAK2630237.1"/>
    </source>
</evidence>
<dbReference type="AlphaFoldDB" id="A0AAD9T708"/>
<dbReference type="Proteomes" id="UP001285354">
    <property type="component" value="Unassembled WGS sequence"/>
</dbReference>
<dbReference type="EMBL" id="JAUBYV010000001">
    <property type="protein sequence ID" value="KAK2630237.1"/>
    <property type="molecule type" value="Genomic_DNA"/>
</dbReference>
<accession>A0AAD9T708</accession>
<dbReference type="PANTHER" id="PTHR28096:SF1">
    <property type="entry name" value="PROTEIN FAF1"/>
    <property type="match status" value="1"/>
</dbReference>
<protein>
    <submittedName>
        <fullName evidence="2">Uncharacterized protein</fullName>
    </submittedName>
</protein>
<evidence type="ECO:0000313" key="3">
    <source>
        <dbReference type="Proteomes" id="UP001285354"/>
    </source>
</evidence>
<gene>
    <name evidence="2" type="ORF">QTJ16_001057</name>
</gene>
<dbReference type="Pfam" id="PF15375">
    <property type="entry name" value="FSAF1"/>
    <property type="match status" value="1"/>
</dbReference>
<evidence type="ECO:0000256" key="1">
    <source>
        <dbReference type="SAM" id="MobiDB-lite"/>
    </source>
</evidence>
<reference evidence="2" key="1">
    <citation type="submission" date="2023-06" db="EMBL/GenBank/DDBJ databases">
        <title>Draft genome of Marssonina rosae.</title>
        <authorList>
            <person name="Cheng Q."/>
        </authorList>
    </citation>
    <scope>NUCLEOTIDE SEQUENCE</scope>
    <source>
        <strain evidence="2">R4</strain>
    </source>
</reference>
<feature type="compositionally biased region" description="Basic and acidic residues" evidence="1">
    <location>
        <begin position="222"/>
        <end position="235"/>
    </location>
</feature>
<name>A0AAD9T708_9HELO</name>
<keyword evidence="3" id="KW-1185">Reference proteome</keyword>
<sequence>MEVTIHLSHAIKNTSKETKMSIPVRKRKRKDSGEGPTGNKGSERPGMEELDAQEIFRLHFEAQFQPLPIIHKANTTEKVCQDRSEEESDWDGISEAEENGVQVIEHTDAQTRMATMSKEELKSFMSSKVPKNMPSVSSIRDQAGSKIDDEDASEAANLKKDLALQRLLTESHLLDSSSNPTLSGNNRHKATDLRLQALGSKTSILKQEKMPMSQRKGIISKQAEKEAKRRQEARENGIVLEKAQIGTQKSTARKRDRGIGAPGVGRFSGGTLTLSKKDIYEIEGPKRNPIVKSGRGGRAMSKGRGKRGR</sequence>
<dbReference type="GO" id="GO:0005730">
    <property type="term" value="C:nucleolus"/>
    <property type="evidence" value="ECO:0007669"/>
    <property type="project" value="TreeGrafter"/>
</dbReference>
<feature type="region of interest" description="Disordered" evidence="1">
    <location>
        <begin position="1"/>
        <end position="49"/>
    </location>
</feature>
<feature type="region of interest" description="Disordered" evidence="1">
    <location>
        <begin position="221"/>
        <end position="309"/>
    </location>
</feature>
<dbReference type="InterPro" id="IPR053030">
    <property type="entry name" value="Ribosomal_biogenesis_FAF1-like"/>
</dbReference>
<dbReference type="GO" id="GO:0000462">
    <property type="term" value="P:maturation of SSU-rRNA from tricistronic rRNA transcript (SSU-rRNA, 5.8S rRNA, LSU-rRNA)"/>
    <property type="evidence" value="ECO:0007669"/>
    <property type="project" value="TreeGrafter"/>
</dbReference>
<dbReference type="InterPro" id="IPR027973">
    <property type="entry name" value="FSAF1-like"/>
</dbReference>
<feature type="compositionally biased region" description="Basic and acidic residues" evidence="1">
    <location>
        <begin position="275"/>
        <end position="286"/>
    </location>
</feature>
<proteinExistence type="predicted"/>
<comment type="caution">
    <text evidence="2">The sequence shown here is derived from an EMBL/GenBank/DDBJ whole genome shotgun (WGS) entry which is preliminary data.</text>
</comment>
<organism evidence="2 3">
    <name type="scientific">Diplocarpon rosae</name>
    <dbReference type="NCBI Taxonomy" id="946125"/>
    <lineage>
        <taxon>Eukaryota</taxon>
        <taxon>Fungi</taxon>
        <taxon>Dikarya</taxon>
        <taxon>Ascomycota</taxon>
        <taxon>Pezizomycotina</taxon>
        <taxon>Leotiomycetes</taxon>
        <taxon>Helotiales</taxon>
        <taxon>Drepanopezizaceae</taxon>
        <taxon>Diplocarpon</taxon>
    </lineage>
</organism>
<feature type="region of interest" description="Disordered" evidence="1">
    <location>
        <begin position="124"/>
        <end position="147"/>
    </location>
</feature>
<dbReference type="PANTHER" id="PTHR28096">
    <property type="entry name" value="PROTEIN FAF1"/>
    <property type="match status" value="1"/>
</dbReference>